<comment type="caution">
    <text evidence="3">The sequence shown here is derived from an EMBL/GenBank/DDBJ whole genome shotgun (WGS) entry which is preliminary data.</text>
</comment>
<dbReference type="InterPro" id="IPR002885">
    <property type="entry name" value="PPR_rpt"/>
</dbReference>
<accession>A0AAN6RDS0</accession>
<dbReference type="InterPro" id="IPR011990">
    <property type="entry name" value="TPR-like_helical_dom_sf"/>
</dbReference>
<dbReference type="Gene3D" id="1.25.40.10">
    <property type="entry name" value="Tetratricopeptide repeat domain"/>
    <property type="match status" value="2"/>
</dbReference>
<dbReference type="NCBIfam" id="TIGR00756">
    <property type="entry name" value="PPR"/>
    <property type="match status" value="2"/>
</dbReference>
<dbReference type="AlphaFoldDB" id="A0AAN6RDS0"/>
<evidence type="ECO:0000313" key="4">
    <source>
        <dbReference type="Proteomes" id="UP001280581"/>
    </source>
</evidence>
<dbReference type="EMBL" id="WVTA01000016">
    <property type="protein sequence ID" value="KAK3201470.1"/>
    <property type="molecule type" value="Genomic_DNA"/>
</dbReference>
<evidence type="ECO:0000256" key="1">
    <source>
        <dbReference type="ARBA" id="ARBA00007626"/>
    </source>
</evidence>
<proteinExistence type="inferred from homology"/>
<organism evidence="3 4">
    <name type="scientific">Pseudopithomyces chartarum</name>
    <dbReference type="NCBI Taxonomy" id="1892770"/>
    <lineage>
        <taxon>Eukaryota</taxon>
        <taxon>Fungi</taxon>
        <taxon>Dikarya</taxon>
        <taxon>Ascomycota</taxon>
        <taxon>Pezizomycotina</taxon>
        <taxon>Dothideomycetes</taxon>
        <taxon>Pleosporomycetidae</taxon>
        <taxon>Pleosporales</taxon>
        <taxon>Massarineae</taxon>
        <taxon>Didymosphaeriaceae</taxon>
        <taxon>Pseudopithomyces</taxon>
    </lineage>
</organism>
<name>A0AAN6RDS0_9PLEO</name>
<dbReference type="Proteomes" id="UP001280581">
    <property type="component" value="Unassembled WGS sequence"/>
</dbReference>
<dbReference type="InterPro" id="IPR050872">
    <property type="entry name" value="PPR_P_subfamily"/>
</dbReference>
<gene>
    <name evidence="3" type="ORF">GRF29_185g1002988</name>
</gene>
<dbReference type="PANTHER" id="PTHR46128">
    <property type="entry name" value="MITOCHONDRIAL GROUP I INTRON SPLICING FACTOR CCM1"/>
    <property type="match status" value="1"/>
</dbReference>
<comment type="similarity">
    <text evidence="1">Belongs to the PPR family. P subfamily.</text>
</comment>
<evidence type="ECO:0000313" key="3">
    <source>
        <dbReference type="EMBL" id="KAK3201470.1"/>
    </source>
</evidence>
<feature type="repeat" description="PPR" evidence="2">
    <location>
        <begin position="523"/>
        <end position="557"/>
    </location>
</feature>
<dbReference type="PROSITE" id="PS51375">
    <property type="entry name" value="PPR"/>
    <property type="match status" value="1"/>
</dbReference>
<protein>
    <submittedName>
        <fullName evidence="3">Uncharacterized protein</fullName>
    </submittedName>
</protein>
<dbReference type="PANTHER" id="PTHR46128:SF193">
    <property type="entry name" value="TETRATRICOPEPTIDE-LIKE HELICAL DOMAIN SUPERFAMILY"/>
    <property type="match status" value="1"/>
</dbReference>
<evidence type="ECO:0000256" key="2">
    <source>
        <dbReference type="PROSITE-ProRule" id="PRU00708"/>
    </source>
</evidence>
<keyword evidence="4" id="KW-1185">Reference proteome</keyword>
<dbReference type="Pfam" id="PF13041">
    <property type="entry name" value="PPR_2"/>
    <property type="match status" value="1"/>
</dbReference>
<reference evidence="3 4" key="1">
    <citation type="submission" date="2021-02" db="EMBL/GenBank/DDBJ databases">
        <title>Genome assembly of Pseudopithomyces chartarum.</title>
        <authorList>
            <person name="Jauregui R."/>
            <person name="Singh J."/>
            <person name="Voisey C."/>
        </authorList>
    </citation>
    <scope>NUCLEOTIDE SEQUENCE [LARGE SCALE GENOMIC DNA]</scope>
    <source>
        <strain evidence="3 4">AGR01</strain>
    </source>
</reference>
<sequence>MLHSSFWHHAATELPLSACLTSSPALDHDHATSASEDTDRTRPATKTCDGPLLEFLYPEKTLAFIRRFSMYSVDTADSRRRTLMGTGVRQFSTTQWRSSEGDALDELDELEAVQAKQEMQELLLNSTADEALRRLLWANDAGKQELVWQLYSNLAQPSPSPDFLCNTLDYLGEVDFTRTANRVLQIFDRIPAQHRRASSYRIATTAYVALKMVGPAIQLLEEAFERFDPTRVGIDAVLKRTIQDDQWDLSLRVFKMFLRCADRRGKPVEQWRGYGETYSRNWGPIFGQARHVLEPKEHLKHFFDHVDQFRHELNSTDFDKRALRLFANGYVPCVMLEVLDTPEPDEKYIYEFFTNLFRDLAVRDFPTWTLYEFAIPTFIYMPRYQAYTNQPKVFLDLYSAWRQEHLDGHSKPPSKRVINALIRQHARHESYNRVDAMVDDLRMFHPNDPWTPDILRFLIIFYAKGGLSEKVQELFHIFRKRSDFRVDLKILTSLVYASARRNDVLSAIQQFRRITDEFNLIPDTACWNALLYSFTRADDLDGALECFNNCLESGVKPNLYTFGPMLDLCANRGDIEAFEALFSRAKQLDVPVETDRRARSGYVQVFLNSGDPEGAEQIALGILHSWRAGTFAGEEITHVWNLLITHYAVARRLTDSRRLYDQMVANKIPLNTWTYGALMRAMVEAKNTNAAYKVLRVTMPSKNIRVHAYHYALVISGFLDERQPQRAKSAYNRMRAMGIQRTPSLRQQELRFTGTQDLLKLQEENNEDPRARLENLEKTLRQSLMSDYGHEIANDEPTLNRYLDSPEISNIPQGYFSLVIMLYSARGAYDIAKELLEQASKLQSNEEKFTAPITLLTALIEVHAQAEEHEEVDRCWNLAYAEASRLVKTFSQVMHPEPPTPESDSIIDPQIRERFEQSRIATNRRQILFRATRAYIRALLLQDTPQASQKAQRTIHNLLSNGFIIDNLTWNEFIQYLATSGRVVDAFTACEMYLMPNFPGWANLSPVYVRKYREGYAWMELRHYDMGRKSILPRYKTLVVLAATQAKVRRDEQDGLGYNPDLGGWVRELLEQLAPKTVKAIETMPRTGDDLQMRYLGDA</sequence>
<dbReference type="Pfam" id="PF01535">
    <property type="entry name" value="PPR"/>
    <property type="match status" value="1"/>
</dbReference>